<evidence type="ECO:0000259" key="2">
    <source>
        <dbReference type="PROSITE" id="PS50006"/>
    </source>
</evidence>
<dbReference type="OrthoDB" id="277679at2"/>
<accession>A0A517R1J8</accession>
<dbReference type="AlphaFoldDB" id="A0A517R1J8"/>
<feature type="compositionally biased region" description="Acidic residues" evidence="1">
    <location>
        <begin position="116"/>
        <end position="132"/>
    </location>
</feature>
<protein>
    <submittedName>
        <fullName evidence="3">Glycogen accumulation regulator GarA</fullName>
    </submittedName>
</protein>
<dbReference type="SMART" id="SM00240">
    <property type="entry name" value="FHA"/>
    <property type="match status" value="1"/>
</dbReference>
<gene>
    <name evidence="3" type="primary">garA_1</name>
    <name evidence="3" type="ORF">Pan189_21300</name>
</gene>
<dbReference type="RefSeq" id="WP_145363838.1">
    <property type="nucleotide sequence ID" value="NZ_CP036268.1"/>
</dbReference>
<organism evidence="3 4">
    <name type="scientific">Stratiformator vulcanicus</name>
    <dbReference type="NCBI Taxonomy" id="2527980"/>
    <lineage>
        <taxon>Bacteria</taxon>
        <taxon>Pseudomonadati</taxon>
        <taxon>Planctomycetota</taxon>
        <taxon>Planctomycetia</taxon>
        <taxon>Planctomycetales</taxon>
        <taxon>Planctomycetaceae</taxon>
        <taxon>Stratiformator</taxon>
    </lineage>
</organism>
<feature type="region of interest" description="Disordered" evidence="1">
    <location>
        <begin position="111"/>
        <end position="132"/>
    </location>
</feature>
<sequence length="132" mass="14549">MKHYLIPQPNGKPILLNRAVILIGRHPDCDISVGESERVSRRHCCVVQVNETFLIRDLGSTNGVRVNGRHVDREETLEQGDEITVGDSRFVFAGGQPNADGKGMKQFKQTLATSDDAGDVEDFSGEVEVLED</sequence>
<dbReference type="InterPro" id="IPR000253">
    <property type="entry name" value="FHA_dom"/>
</dbReference>
<dbReference type="CDD" id="cd00060">
    <property type="entry name" value="FHA"/>
    <property type="match status" value="1"/>
</dbReference>
<dbReference type="InterPro" id="IPR008984">
    <property type="entry name" value="SMAD_FHA_dom_sf"/>
</dbReference>
<dbReference type="Pfam" id="PF00498">
    <property type="entry name" value="FHA"/>
    <property type="match status" value="1"/>
</dbReference>
<name>A0A517R1J8_9PLAN</name>
<dbReference type="PANTHER" id="PTHR23308">
    <property type="entry name" value="NUCLEAR INHIBITOR OF PROTEIN PHOSPHATASE-1"/>
    <property type="match status" value="1"/>
</dbReference>
<feature type="domain" description="FHA" evidence="2">
    <location>
        <begin position="21"/>
        <end position="71"/>
    </location>
</feature>
<evidence type="ECO:0000256" key="1">
    <source>
        <dbReference type="SAM" id="MobiDB-lite"/>
    </source>
</evidence>
<dbReference type="PROSITE" id="PS50006">
    <property type="entry name" value="FHA_DOMAIN"/>
    <property type="match status" value="1"/>
</dbReference>
<dbReference type="EMBL" id="CP036268">
    <property type="protein sequence ID" value="QDT37748.1"/>
    <property type="molecule type" value="Genomic_DNA"/>
</dbReference>
<evidence type="ECO:0000313" key="4">
    <source>
        <dbReference type="Proteomes" id="UP000317318"/>
    </source>
</evidence>
<keyword evidence="4" id="KW-1185">Reference proteome</keyword>
<evidence type="ECO:0000313" key="3">
    <source>
        <dbReference type="EMBL" id="QDT37748.1"/>
    </source>
</evidence>
<dbReference type="InterPro" id="IPR050923">
    <property type="entry name" value="Cell_Proc_Reg/RNA_Proc"/>
</dbReference>
<dbReference type="KEGG" id="svp:Pan189_21300"/>
<reference evidence="3 4" key="1">
    <citation type="submission" date="2019-02" db="EMBL/GenBank/DDBJ databases">
        <title>Deep-cultivation of Planctomycetes and their phenomic and genomic characterization uncovers novel biology.</title>
        <authorList>
            <person name="Wiegand S."/>
            <person name="Jogler M."/>
            <person name="Boedeker C."/>
            <person name="Pinto D."/>
            <person name="Vollmers J."/>
            <person name="Rivas-Marin E."/>
            <person name="Kohn T."/>
            <person name="Peeters S.H."/>
            <person name="Heuer A."/>
            <person name="Rast P."/>
            <person name="Oberbeckmann S."/>
            <person name="Bunk B."/>
            <person name="Jeske O."/>
            <person name="Meyerdierks A."/>
            <person name="Storesund J.E."/>
            <person name="Kallscheuer N."/>
            <person name="Luecker S."/>
            <person name="Lage O.M."/>
            <person name="Pohl T."/>
            <person name="Merkel B.J."/>
            <person name="Hornburger P."/>
            <person name="Mueller R.-W."/>
            <person name="Bruemmer F."/>
            <person name="Labrenz M."/>
            <person name="Spormann A.M."/>
            <person name="Op den Camp H."/>
            <person name="Overmann J."/>
            <person name="Amann R."/>
            <person name="Jetten M.S.M."/>
            <person name="Mascher T."/>
            <person name="Medema M.H."/>
            <person name="Devos D.P."/>
            <person name="Kaster A.-K."/>
            <person name="Ovreas L."/>
            <person name="Rohde M."/>
            <person name="Galperin M.Y."/>
            <person name="Jogler C."/>
        </authorList>
    </citation>
    <scope>NUCLEOTIDE SEQUENCE [LARGE SCALE GENOMIC DNA]</scope>
    <source>
        <strain evidence="3 4">Pan189</strain>
    </source>
</reference>
<dbReference type="Proteomes" id="UP000317318">
    <property type="component" value="Chromosome"/>
</dbReference>
<proteinExistence type="predicted"/>
<dbReference type="Gene3D" id="2.60.200.20">
    <property type="match status" value="1"/>
</dbReference>
<dbReference type="SUPFAM" id="SSF49879">
    <property type="entry name" value="SMAD/FHA domain"/>
    <property type="match status" value="1"/>
</dbReference>